<feature type="region of interest" description="Disordered" evidence="1">
    <location>
        <begin position="39"/>
        <end position="60"/>
    </location>
</feature>
<sequence length="126" mass="13316">MLNDKCSRFPAALGCCTLQGLLPNLHSCPDALQAGHEAGGTFQEDLDSPREPTSTQHSLVSGCPVLPVSSATTKAPHPSVWGLSSSPCITSVLRSRLSMPSSRLMSQFRNRDAPAATWEGSGPKNI</sequence>
<evidence type="ECO:0000313" key="3">
    <source>
        <dbReference type="Proteomes" id="UP000551758"/>
    </source>
</evidence>
<evidence type="ECO:0000256" key="1">
    <source>
        <dbReference type="SAM" id="MobiDB-lite"/>
    </source>
</evidence>
<name>A0A7J7EV26_DICBM</name>
<accession>A0A7J7EV26</accession>
<comment type="caution">
    <text evidence="2">The sequence shown here is derived from an EMBL/GenBank/DDBJ whole genome shotgun (WGS) entry which is preliminary data.</text>
</comment>
<keyword evidence="3" id="KW-1185">Reference proteome</keyword>
<dbReference type="Proteomes" id="UP000551758">
    <property type="component" value="Unassembled WGS sequence"/>
</dbReference>
<gene>
    <name evidence="2" type="ORF">HPG69_000140</name>
</gene>
<feature type="region of interest" description="Disordered" evidence="1">
    <location>
        <begin position="103"/>
        <end position="126"/>
    </location>
</feature>
<protein>
    <submittedName>
        <fullName evidence="2">Uncharacterized protein</fullName>
    </submittedName>
</protein>
<reference evidence="2 3" key="1">
    <citation type="journal article" date="2020" name="Mol. Biol. Evol.">
        <title>Interspecific Gene Flow and the Evolution of Specialization in Black and White Rhinoceros.</title>
        <authorList>
            <person name="Moodley Y."/>
            <person name="Westbury M.V."/>
            <person name="Russo I.M."/>
            <person name="Gopalakrishnan S."/>
            <person name="Rakotoarivelo A."/>
            <person name="Olsen R.A."/>
            <person name="Prost S."/>
            <person name="Tunstall T."/>
            <person name="Ryder O.A."/>
            <person name="Dalen L."/>
            <person name="Bruford M.W."/>
        </authorList>
    </citation>
    <scope>NUCLEOTIDE SEQUENCE [LARGE SCALE GENOMIC DNA]</scope>
    <source>
        <strain evidence="2">SBR-YM</strain>
        <tissue evidence="2">Skin</tissue>
    </source>
</reference>
<organism evidence="2 3">
    <name type="scientific">Diceros bicornis minor</name>
    <name type="common">South-central black rhinoceros</name>
    <dbReference type="NCBI Taxonomy" id="77932"/>
    <lineage>
        <taxon>Eukaryota</taxon>
        <taxon>Metazoa</taxon>
        <taxon>Chordata</taxon>
        <taxon>Craniata</taxon>
        <taxon>Vertebrata</taxon>
        <taxon>Euteleostomi</taxon>
        <taxon>Mammalia</taxon>
        <taxon>Eutheria</taxon>
        <taxon>Laurasiatheria</taxon>
        <taxon>Perissodactyla</taxon>
        <taxon>Rhinocerotidae</taxon>
        <taxon>Diceros</taxon>
    </lineage>
</organism>
<evidence type="ECO:0000313" key="2">
    <source>
        <dbReference type="EMBL" id="KAF5919541.1"/>
    </source>
</evidence>
<dbReference type="EMBL" id="JACDTQ010002243">
    <property type="protein sequence ID" value="KAF5919541.1"/>
    <property type="molecule type" value="Genomic_DNA"/>
</dbReference>
<proteinExistence type="predicted"/>
<dbReference type="AlphaFoldDB" id="A0A7J7EV26"/>